<protein>
    <submittedName>
        <fullName evidence="8">MFS transporter</fullName>
    </submittedName>
</protein>
<dbReference type="EMBL" id="CP023690">
    <property type="protein sequence ID" value="QEV63479.1"/>
    <property type="molecule type" value="Genomic_DNA"/>
</dbReference>
<dbReference type="GO" id="GO:0005886">
    <property type="term" value="C:plasma membrane"/>
    <property type="evidence" value="ECO:0007669"/>
    <property type="project" value="UniProtKB-SubCell"/>
</dbReference>
<comment type="subcellular location">
    <subcellularLocation>
        <location evidence="1">Cell membrane</location>
        <topology evidence="1">Multi-pass membrane protein</topology>
    </subcellularLocation>
</comment>
<reference evidence="8 9" key="1">
    <citation type="submission" date="2017-09" db="EMBL/GenBank/DDBJ databases">
        <authorList>
            <person name="Lee N."/>
            <person name="Cho B.-K."/>
        </authorList>
    </citation>
    <scope>NUCLEOTIDE SEQUENCE [LARGE SCALE GENOMIC DNA]</scope>
    <source>
        <strain evidence="8 9">ATCC 27465</strain>
    </source>
</reference>
<dbReference type="KEGG" id="sspb:CP982_36220"/>
<keyword evidence="2" id="KW-1003">Cell membrane</keyword>
<evidence type="ECO:0000256" key="3">
    <source>
        <dbReference type="ARBA" id="ARBA00022692"/>
    </source>
</evidence>
<accession>A0A5P2XJJ0</accession>
<feature type="transmembrane region" description="Helical" evidence="7">
    <location>
        <begin position="233"/>
        <end position="251"/>
    </location>
</feature>
<sequence>MVKSLALHMLKWSQMVGRGWRNLSFLCFSEPSRARLQGTTDDPVSASVSFPFALRGGFVIAVHTHGRRRLHVTRSARTACAQCRQSAVKRDAQRRDERLLRVAFIISSSGDWIFRFALPVLVLQITGSAVSTALTYAIEFVPFVVIGLFSGVVADRADRRQLMIACDVVSAVIVAGIGVLCLIDPPVFLVMAAAFLLGCVRPFSFPAFQGFITERVAEERRASMNAWVQGADGTLGMLGPVAGVAVVTLLGPTAASFANAASFAVSALLIAATAAVAAGRRLRTSFAAACRSLGPDSAAALRMVVRERALLWATFLLTLANLTFPAAAANLVYIVAGPDGDVPASLAVVAAAQGLGVALGAAAAPLLLRRFSAGTLMGSAMAVKALALTLPAFQPGIGALTVCWFVVGTTTSTFIVPWRTYRQGAVDPQFLGRVVGLQRAIPFAAIPVSSLLGGWLVVEFGVTALFTAIAVIQFFVWLGTRFSPLGRSGSSRVEVAGPQVIPSPQPTSLPSRTGRN</sequence>
<dbReference type="InterPro" id="IPR011701">
    <property type="entry name" value="MFS"/>
</dbReference>
<evidence type="ECO:0000256" key="5">
    <source>
        <dbReference type="ARBA" id="ARBA00023136"/>
    </source>
</evidence>
<feature type="transmembrane region" description="Helical" evidence="7">
    <location>
        <begin position="99"/>
        <end position="122"/>
    </location>
</feature>
<feature type="transmembrane region" description="Helical" evidence="7">
    <location>
        <begin position="342"/>
        <end position="368"/>
    </location>
</feature>
<organism evidence="8 9">
    <name type="scientific">Streptomyces spectabilis</name>
    <dbReference type="NCBI Taxonomy" id="68270"/>
    <lineage>
        <taxon>Bacteria</taxon>
        <taxon>Bacillati</taxon>
        <taxon>Actinomycetota</taxon>
        <taxon>Actinomycetes</taxon>
        <taxon>Kitasatosporales</taxon>
        <taxon>Streptomycetaceae</taxon>
        <taxon>Streptomyces</taxon>
    </lineage>
</organism>
<evidence type="ECO:0000313" key="9">
    <source>
        <dbReference type="Proteomes" id="UP000326505"/>
    </source>
</evidence>
<feature type="transmembrane region" description="Helical" evidence="7">
    <location>
        <begin position="310"/>
        <end position="336"/>
    </location>
</feature>
<keyword evidence="3 7" id="KW-0812">Transmembrane</keyword>
<feature type="transmembrane region" description="Helical" evidence="7">
    <location>
        <begin position="257"/>
        <end position="278"/>
    </location>
</feature>
<feature type="transmembrane region" description="Helical" evidence="7">
    <location>
        <begin position="189"/>
        <end position="212"/>
    </location>
</feature>
<dbReference type="OrthoDB" id="69054at2"/>
<evidence type="ECO:0000256" key="6">
    <source>
        <dbReference type="SAM" id="MobiDB-lite"/>
    </source>
</evidence>
<feature type="transmembrane region" description="Helical" evidence="7">
    <location>
        <begin position="134"/>
        <end position="155"/>
    </location>
</feature>
<feature type="transmembrane region" description="Helical" evidence="7">
    <location>
        <begin position="455"/>
        <end position="478"/>
    </location>
</feature>
<evidence type="ECO:0000256" key="2">
    <source>
        <dbReference type="ARBA" id="ARBA00022475"/>
    </source>
</evidence>
<name>A0A5P2XJJ0_STRST</name>
<keyword evidence="5 7" id="KW-0472">Membrane</keyword>
<keyword evidence="4 7" id="KW-1133">Transmembrane helix</keyword>
<evidence type="ECO:0000256" key="4">
    <source>
        <dbReference type="ARBA" id="ARBA00022989"/>
    </source>
</evidence>
<dbReference type="SUPFAM" id="SSF103473">
    <property type="entry name" value="MFS general substrate transporter"/>
    <property type="match status" value="1"/>
</dbReference>
<dbReference type="Pfam" id="PF07690">
    <property type="entry name" value="MFS_1"/>
    <property type="match status" value="1"/>
</dbReference>
<feature type="region of interest" description="Disordered" evidence="6">
    <location>
        <begin position="496"/>
        <end position="516"/>
    </location>
</feature>
<dbReference type="CDD" id="cd06173">
    <property type="entry name" value="MFS_MefA_like"/>
    <property type="match status" value="1"/>
</dbReference>
<dbReference type="PANTHER" id="PTHR23513">
    <property type="entry name" value="INTEGRAL MEMBRANE EFFLUX PROTEIN-RELATED"/>
    <property type="match status" value="1"/>
</dbReference>
<dbReference type="PANTHER" id="PTHR23513:SF6">
    <property type="entry name" value="MAJOR FACILITATOR SUPERFAMILY ASSOCIATED DOMAIN-CONTAINING PROTEIN"/>
    <property type="match status" value="1"/>
</dbReference>
<dbReference type="Gene3D" id="1.20.1250.20">
    <property type="entry name" value="MFS general substrate transporter like domains"/>
    <property type="match status" value="1"/>
</dbReference>
<dbReference type="Proteomes" id="UP000326505">
    <property type="component" value="Chromosome"/>
</dbReference>
<evidence type="ECO:0000256" key="1">
    <source>
        <dbReference type="ARBA" id="ARBA00004651"/>
    </source>
</evidence>
<evidence type="ECO:0000313" key="8">
    <source>
        <dbReference type="EMBL" id="QEV63479.1"/>
    </source>
</evidence>
<dbReference type="AlphaFoldDB" id="A0A5P2XJJ0"/>
<proteinExistence type="predicted"/>
<dbReference type="GO" id="GO:0022857">
    <property type="term" value="F:transmembrane transporter activity"/>
    <property type="evidence" value="ECO:0007669"/>
    <property type="project" value="InterPro"/>
</dbReference>
<dbReference type="InterPro" id="IPR036259">
    <property type="entry name" value="MFS_trans_sf"/>
</dbReference>
<evidence type="ECO:0000256" key="7">
    <source>
        <dbReference type="SAM" id="Phobius"/>
    </source>
</evidence>
<gene>
    <name evidence="8" type="ORF">CP982_36220</name>
</gene>
<feature type="transmembrane region" description="Helical" evidence="7">
    <location>
        <begin position="162"/>
        <end position="183"/>
    </location>
</feature>